<keyword evidence="11" id="KW-1185">Reference proteome</keyword>
<protein>
    <recommendedName>
        <fullName evidence="8">7,8-dihydroneopterin aldolase</fullName>
        <ecNumber evidence="8">4.1.2.25</ecNumber>
    </recommendedName>
</protein>
<comment type="catalytic activity">
    <reaction evidence="2 8">
        <text>7,8-dihydroneopterin = 6-hydroxymethyl-7,8-dihydropterin + glycolaldehyde</text>
        <dbReference type="Rhea" id="RHEA:10540"/>
        <dbReference type="ChEBI" id="CHEBI:17001"/>
        <dbReference type="ChEBI" id="CHEBI:17071"/>
        <dbReference type="ChEBI" id="CHEBI:44841"/>
        <dbReference type="EC" id="4.1.2.25"/>
    </reaction>
</comment>
<dbReference type="NCBIfam" id="TIGR00526">
    <property type="entry name" value="folB_dom"/>
    <property type="match status" value="1"/>
</dbReference>
<proteinExistence type="inferred from homology"/>
<dbReference type="PANTHER" id="PTHR42844:SF1">
    <property type="entry name" value="DIHYDRONEOPTERIN ALDOLASE 1-RELATED"/>
    <property type="match status" value="1"/>
</dbReference>
<sequence>MTDVVFIEGLCLDAVIGVHAHERLAPQPLRLDIRMQFDTRRAAASDALSDALDYDAVARRLAEYVASTRFALVETLAERCAALILDEFGAERVQLRLAKPTALKSAAAVGVEIARARRSS</sequence>
<dbReference type="UniPathway" id="UPA00077">
    <property type="reaction ID" value="UER00154"/>
</dbReference>
<dbReference type="EC" id="4.1.2.25" evidence="8"/>
<evidence type="ECO:0000313" key="10">
    <source>
        <dbReference type="EMBL" id="SHE89586.1"/>
    </source>
</evidence>
<dbReference type="InterPro" id="IPR006156">
    <property type="entry name" value="Dihydroneopterin_aldolase"/>
</dbReference>
<comment type="catalytic activity">
    <reaction evidence="1">
        <text>7,8-dihydroneopterin = 7,8-dihydromonapterin</text>
        <dbReference type="Rhea" id="RHEA:45328"/>
        <dbReference type="ChEBI" id="CHEBI:17001"/>
        <dbReference type="ChEBI" id="CHEBI:71175"/>
        <dbReference type="EC" id="5.1.99.8"/>
    </reaction>
</comment>
<dbReference type="FunFam" id="3.30.1130.10:FF:000002">
    <property type="entry name" value="7,8-dihydroneopterin aldolase"/>
    <property type="match status" value="1"/>
</dbReference>
<comment type="pathway">
    <text evidence="3 8">Cofactor biosynthesis; tetrahydrofolate biosynthesis; 2-amino-4-hydroxy-6-hydroxymethyl-7,8-dihydropteridine diphosphate from 7,8-dihydroneopterin triphosphate: step 3/4.</text>
</comment>
<keyword evidence="6" id="KW-0413">Isomerase</keyword>
<name>A0A1M4X7Z3_9GAMM</name>
<organism evidence="10 11">
    <name type="scientific">Thermomonas hydrothermalis</name>
    <dbReference type="NCBI Taxonomy" id="213588"/>
    <lineage>
        <taxon>Bacteria</taxon>
        <taxon>Pseudomonadati</taxon>
        <taxon>Pseudomonadota</taxon>
        <taxon>Gammaproteobacteria</taxon>
        <taxon>Lysobacterales</taxon>
        <taxon>Lysobacteraceae</taxon>
        <taxon>Thermomonas</taxon>
    </lineage>
</organism>
<dbReference type="NCBIfam" id="TIGR00525">
    <property type="entry name" value="folB"/>
    <property type="match status" value="1"/>
</dbReference>
<evidence type="ECO:0000256" key="3">
    <source>
        <dbReference type="ARBA" id="ARBA00005013"/>
    </source>
</evidence>
<dbReference type="AlphaFoldDB" id="A0A1M4X7Z3"/>
<dbReference type="GO" id="GO:0046654">
    <property type="term" value="P:tetrahydrofolate biosynthetic process"/>
    <property type="evidence" value="ECO:0007669"/>
    <property type="project" value="UniProtKB-UniRule"/>
</dbReference>
<dbReference type="InterPro" id="IPR006157">
    <property type="entry name" value="FolB_dom"/>
</dbReference>
<evidence type="ECO:0000256" key="1">
    <source>
        <dbReference type="ARBA" id="ARBA00000693"/>
    </source>
</evidence>
<evidence type="ECO:0000256" key="4">
    <source>
        <dbReference type="ARBA" id="ARBA00005708"/>
    </source>
</evidence>
<dbReference type="GO" id="GO:0046656">
    <property type="term" value="P:folic acid biosynthetic process"/>
    <property type="evidence" value="ECO:0007669"/>
    <property type="project" value="UniProtKB-UniRule"/>
</dbReference>
<dbReference type="InterPro" id="IPR043133">
    <property type="entry name" value="GTP-CH-I_C/QueF"/>
</dbReference>
<dbReference type="SUPFAM" id="SSF55620">
    <property type="entry name" value="Tetrahydrobiopterin biosynthesis enzymes-like"/>
    <property type="match status" value="1"/>
</dbReference>
<feature type="domain" description="Dihydroneopterin aldolase/epimerase" evidence="9">
    <location>
        <begin position="5"/>
        <end position="115"/>
    </location>
</feature>
<dbReference type="GO" id="GO:0005737">
    <property type="term" value="C:cytoplasm"/>
    <property type="evidence" value="ECO:0007669"/>
    <property type="project" value="TreeGrafter"/>
</dbReference>
<evidence type="ECO:0000256" key="5">
    <source>
        <dbReference type="ARBA" id="ARBA00022909"/>
    </source>
</evidence>
<comment type="function">
    <text evidence="8">Catalyzes the conversion of 7,8-dihydroneopterin to 6-hydroxymethyl-7,8-dihydropterin.</text>
</comment>
<evidence type="ECO:0000256" key="6">
    <source>
        <dbReference type="ARBA" id="ARBA00023235"/>
    </source>
</evidence>
<dbReference type="EMBL" id="FQUK01000019">
    <property type="protein sequence ID" value="SHE89586.1"/>
    <property type="molecule type" value="Genomic_DNA"/>
</dbReference>
<keyword evidence="5 8" id="KW-0289">Folate biosynthesis</keyword>
<evidence type="ECO:0000256" key="7">
    <source>
        <dbReference type="ARBA" id="ARBA00023239"/>
    </source>
</evidence>
<gene>
    <name evidence="10" type="ORF">SAMN02745204_01366</name>
</gene>
<evidence type="ECO:0000256" key="2">
    <source>
        <dbReference type="ARBA" id="ARBA00001353"/>
    </source>
</evidence>
<comment type="similarity">
    <text evidence="4 8">Belongs to the DHNA family.</text>
</comment>
<dbReference type="OrthoDB" id="9810587at2"/>
<dbReference type="SMART" id="SM00905">
    <property type="entry name" value="FolB"/>
    <property type="match status" value="1"/>
</dbReference>
<evidence type="ECO:0000259" key="9">
    <source>
        <dbReference type="SMART" id="SM00905"/>
    </source>
</evidence>
<dbReference type="RefSeq" id="WP_072755862.1">
    <property type="nucleotide sequence ID" value="NZ_FQUK01000019.1"/>
</dbReference>
<dbReference type="PANTHER" id="PTHR42844">
    <property type="entry name" value="DIHYDRONEOPTERIN ALDOLASE 1-RELATED"/>
    <property type="match status" value="1"/>
</dbReference>
<dbReference type="STRING" id="213588.SAMN02745204_01366"/>
<accession>A0A1M4X7Z3</accession>
<evidence type="ECO:0000313" key="11">
    <source>
        <dbReference type="Proteomes" id="UP000242857"/>
    </source>
</evidence>
<dbReference type="Proteomes" id="UP000242857">
    <property type="component" value="Unassembled WGS sequence"/>
</dbReference>
<evidence type="ECO:0000256" key="8">
    <source>
        <dbReference type="RuleBase" id="RU362079"/>
    </source>
</evidence>
<reference evidence="11" key="1">
    <citation type="submission" date="2016-11" db="EMBL/GenBank/DDBJ databases">
        <authorList>
            <person name="Varghese N."/>
            <person name="Submissions S."/>
        </authorList>
    </citation>
    <scope>NUCLEOTIDE SEQUENCE [LARGE SCALE GENOMIC DNA]</scope>
    <source>
        <strain evidence="11">DSM 14834</strain>
    </source>
</reference>
<dbReference type="GO" id="GO:0004150">
    <property type="term" value="F:dihydroneopterin aldolase activity"/>
    <property type="evidence" value="ECO:0007669"/>
    <property type="project" value="UniProtKB-UniRule"/>
</dbReference>
<keyword evidence="7 8" id="KW-0456">Lyase</keyword>
<dbReference type="Gene3D" id="3.30.1130.10">
    <property type="match status" value="1"/>
</dbReference>
<dbReference type="Pfam" id="PF02152">
    <property type="entry name" value="FolB"/>
    <property type="match status" value="1"/>
</dbReference>
<dbReference type="GO" id="GO:0016853">
    <property type="term" value="F:isomerase activity"/>
    <property type="evidence" value="ECO:0007669"/>
    <property type="project" value="UniProtKB-KW"/>
</dbReference>